<dbReference type="PIRSF" id="PIRSF009160">
    <property type="entry name" value="UCP009160"/>
    <property type="match status" value="1"/>
</dbReference>
<sequence>MFKSSNPLLSRMDNNVQMLEGAPMTVSGTITKTFILLLIAAVSAAAVVYEAFMGYTDKVMMIMKIALFAGLGTGLATAFVPKLAKFLAPVYAFAQGALLAALSLIMETQFPGIAMQAVAATFFTFFIMLVLYRTGAIKATEKFRATIMSAMLTILVLYLINFVGGFFNFSIPFISGYSKMGIVFSVIVILVAALSLILDFDFIEQGAQKMLPKDYEWYGSFGLLVTLVWLYVEILRLLSRLRND</sequence>
<gene>
    <name evidence="2" type="ORF">IAD26_08745</name>
</gene>
<dbReference type="InterPro" id="IPR010539">
    <property type="entry name" value="BaxI_1-like"/>
</dbReference>
<keyword evidence="1" id="KW-0812">Transmembrane</keyword>
<proteinExistence type="predicted"/>
<feature type="transmembrane region" description="Helical" evidence="1">
    <location>
        <begin position="218"/>
        <end position="238"/>
    </location>
</feature>
<evidence type="ECO:0000256" key="1">
    <source>
        <dbReference type="SAM" id="Phobius"/>
    </source>
</evidence>
<feature type="transmembrane region" description="Helical" evidence="1">
    <location>
        <begin position="33"/>
        <end position="52"/>
    </location>
</feature>
<protein>
    <submittedName>
        <fullName evidence="2">Bax inhibitor-1/YccA family protein</fullName>
    </submittedName>
</protein>
<feature type="transmembrane region" description="Helical" evidence="1">
    <location>
        <begin position="181"/>
        <end position="198"/>
    </location>
</feature>
<accession>A0A9D1SRM3</accession>
<dbReference type="Pfam" id="PF12811">
    <property type="entry name" value="BaxI_1"/>
    <property type="match status" value="1"/>
</dbReference>
<feature type="transmembrane region" description="Helical" evidence="1">
    <location>
        <begin position="117"/>
        <end position="135"/>
    </location>
</feature>
<dbReference type="PANTHER" id="PTHR41282">
    <property type="entry name" value="CONSERVED TRANSMEMBRANE PROTEIN-RELATED"/>
    <property type="match status" value="1"/>
</dbReference>
<reference evidence="2" key="2">
    <citation type="journal article" date="2021" name="PeerJ">
        <title>Extensive microbial diversity within the chicken gut microbiome revealed by metagenomics and culture.</title>
        <authorList>
            <person name="Gilroy R."/>
            <person name="Ravi A."/>
            <person name="Getino M."/>
            <person name="Pursley I."/>
            <person name="Horton D.L."/>
            <person name="Alikhan N.F."/>
            <person name="Baker D."/>
            <person name="Gharbi K."/>
            <person name="Hall N."/>
            <person name="Watson M."/>
            <person name="Adriaenssens E.M."/>
            <person name="Foster-Nyarko E."/>
            <person name="Jarju S."/>
            <person name="Secka A."/>
            <person name="Antonio M."/>
            <person name="Oren A."/>
            <person name="Chaudhuri R.R."/>
            <person name="La Ragione R."/>
            <person name="Hildebrand F."/>
            <person name="Pallen M.J."/>
        </authorList>
    </citation>
    <scope>NUCLEOTIDE SEQUENCE</scope>
    <source>
        <strain evidence="2">CHK154-7741</strain>
    </source>
</reference>
<dbReference type="EMBL" id="DVOD01000062">
    <property type="protein sequence ID" value="HIU93203.1"/>
    <property type="molecule type" value="Genomic_DNA"/>
</dbReference>
<feature type="transmembrane region" description="Helical" evidence="1">
    <location>
        <begin position="147"/>
        <end position="169"/>
    </location>
</feature>
<evidence type="ECO:0000313" key="3">
    <source>
        <dbReference type="Proteomes" id="UP000886748"/>
    </source>
</evidence>
<keyword evidence="1" id="KW-0472">Membrane</keyword>
<dbReference type="Proteomes" id="UP000886748">
    <property type="component" value="Unassembled WGS sequence"/>
</dbReference>
<dbReference type="AlphaFoldDB" id="A0A9D1SRM3"/>
<comment type="caution">
    <text evidence="2">The sequence shown here is derived from an EMBL/GenBank/DDBJ whole genome shotgun (WGS) entry which is preliminary data.</text>
</comment>
<feature type="transmembrane region" description="Helical" evidence="1">
    <location>
        <begin position="86"/>
        <end position="105"/>
    </location>
</feature>
<dbReference type="PANTHER" id="PTHR41282:SF1">
    <property type="entry name" value="CONSERVED TRANSMEMBRANE PROTEIN-RELATED"/>
    <property type="match status" value="1"/>
</dbReference>
<keyword evidence="1" id="KW-1133">Transmembrane helix</keyword>
<evidence type="ECO:0000313" key="2">
    <source>
        <dbReference type="EMBL" id="HIU93203.1"/>
    </source>
</evidence>
<reference evidence="2" key="1">
    <citation type="submission" date="2020-10" db="EMBL/GenBank/DDBJ databases">
        <authorList>
            <person name="Gilroy R."/>
        </authorList>
    </citation>
    <scope>NUCLEOTIDE SEQUENCE</scope>
    <source>
        <strain evidence="2">CHK154-7741</strain>
    </source>
</reference>
<name>A0A9D1SRM3_9CLOT</name>
<feature type="transmembrane region" description="Helical" evidence="1">
    <location>
        <begin position="59"/>
        <end position="80"/>
    </location>
</feature>
<organism evidence="2 3">
    <name type="scientific">Candidatus Limenecus avicola</name>
    <dbReference type="NCBI Taxonomy" id="2840847"/>
    <lineage>
        <taxon>Bacteria</taxon>
        <taxon>Bacillati</taxon>
        <taxon>Bacillota</taxon>
        <taxon>Clostridia</taxon>
        <taxon>Eubacteriales</taxon>
        <taxon>Clostridiaceae</taxon>
        <taxon>Clostridiaceae incertae sedis</taxon>
        <taxon>Candidatus Limenecus</taxon>
    </lineage>
</organism>